<dbReference type="EMBL" id="AP024238">
    <property type="protein sequence ID" value="BCO25156.1"/>
    <property type="molecule type" value="Genomic_DNA"/>
</dbReference>
<name>A0ABN6D2X6_9BURK</name>
<dbReference type="RefSeq" id="WP_223906348.1">
    <property type="nucleotide sequence ID" value="NZ_AP024238.1"/>
</dbReference>
<evidence type="ECO:0000259" key="1">
    <source>
        <dbReference type="PROSITE" id="PS50846"/>
    </source>
</evidence>
<dbReference type="Gene3D" id="3.30.70.100">
    <property type="match status" value="1"/>
</dbReference>
<proteinExistence type="predicted"/>
<evidence type="ECO:0000313" key="2">
    <source>
        <dbReference type="EMBL" id="BCO25156.1"/>
    </source>
</evidence>
<feature type="domain" description="HMA" evidence="1">
    <location>
        <begin position="1"/>
        <end position="64"/>
    </location>
</feature>
<reference evidence="2 3" key="1">
    <citation type="journal article" date="2021" name="Microbiol. Spectr.">
        <title>A Single Bacterium Capable of Oxidation and Reduction of Iron at Circumneutral pH.</title>
        <authorList>
            <person name="Kato S."/>
            <person name="Ohkuma M."/>
        </authorList>
    </citation>
    <scope>NUCLEOTIDE SEQUENCE [LARGE SCALE GENOMIC DNA]</scope>
    <source>
        <strain evidence="2 3">MIZ03</strain>
    </source>
</reference>
<dbReference type="Proteomes" id="UP000824366">
    <property type="component" value="Chromosome"/>
</dbReference>
<organism evidence="2 3">
    <name type="scientific">Rhodoferax lithotrophicus</name>
    <dbReference type="NCBI Taxonomy" id="2798804"/>
    <lineage>
        <taxon>Bacteria</taxon>
        <taxon>Pseudomonadati</taxon>
        <taxon>Pseudomonadota</taxon>
        <taxon>Betaproteobacteria</taxon>
        <taxon>Burkholderiales</taxon>
        <taxon>Comamonadaceae</taxon>
        <taxon>Rhodoferax</taxon>
    </lineage>
</organism>
<dbReference type="CDD" id="cd00371">
    <property type="entry name" value="HMA"/>
    <property type="match status" value="1"/>
</dbReference>
<sequence>MKQSFTVTGMTCEHCEKTVVRAVRQLDRRAEVHADRTTNRVEVTSDQPREALAQAIAEEGFTVAP</sequence>
<gene>
    <name evidence="2" type="ORF">MIZ03_0016</name>
</gene>
<protein>
    <recommendedName>
        <fullName evidence="1">HMA domain-containing protein</fullName>
    </recommendedName>
</protein>
<dbReference type="SUPFAM" id="SSF55008">
    <property type="entry name" value="HMA, heavy metal-associated domain"/>
    <property type="match status" value="1"/>
</dbReference>
<accession>A0ABN6D2X6</accession>
<dbReference type="Pfam" id="PF00403">
    <property type="entry name" value="HMA"/>
    <property type="match status" value="1"/>
</dbReference>
<keyword evidence="3" id="KW-1185">Reference proteome</keyword>
<evidence type="ECO:0000313" key="3">
    <source>
        <dbReference type="Proteomes" id="UP000824366"/>
    </source>
</evidence>
<dbReference type="PROSITE" id="PS50846">
    <property type="entry name" value="HMA_2"/>
    <property type="match status" value="1"/>
</dbReference>
<dbReference type="InterPro" id="IPR036163">
    <property type="entry name" value="HMA_dom_sf"/>
</dbReference>
<dbReference type="InterPro" id="IPR006121">
    <property type="entry name" value="HMA_dom"/>
</dbReference>